<sequence length="87" mass="9879">MFQVSRIETRVHLLEPTPEKLSLHLAITFSILCDIDTSSPLIGKYKDVNLFSGLHSDKKIPPITFLHYVKSCPRHVVPLRPTTVMPL</sequence>
<protein>
    <submittedName>
        <fullName evidence="1">Uncharacterized protein</fullName>
    </submittedName>
</protein>
<reference evidence="1" key="1">
    <citation type="submission" date="2016-02" db="EMBL/GenBank/DDBJ databases">
        <title>WGS assembly of Manihot esculenta.</title>
        <authorList>
            <person name="Bredeson J.V."/>
            <person name="Prochnik S.E."/>
            <person name="Lyons J.B."/>
            <person name="Schmutz J."/>
            <person name="Grimwood J."/>
            <person name="Vrebalov J."/>
            <person name="Bart R.S."/>
            <person name="Amuge T."/>
            <person name="Ferguson M.E."/>
            <person name="Green R."/>
            <person name="Putnam N."/>
            <person name="Stites J."/>
            <person name="Rounsley S."/>
            <person name="Rokhsar D.S."/>
        </authorList>
    </citation>
    <scope>NUCLEOTIDE SEQUENCE [LARGE SCALE GENOMIC DNA]</scope>
    <source>
        <tissue evidence="1">Leaf</tissue>
    </source>
</reference>
<organism evidence="1">
    <name type="scientific">Manihot esculenta</name>
    <name type="common">Cassava</name>
    <name type="synonym">Jatropha manihot</name>
    <dbReference type="NCBI Taxonomy" id="3983"/>
    <lineage>
        <taxon>Eukaryota</taxon>
        <taxon>Viridiplantae</taxon>
        <taxon>Streptophyta</taxon>
        <taxon>Embryophyta</taxon>
        <taxon>Tracheophyta</taxon>
        <taxon>Spermatophyta</taxon>
        <taxon>Magnoliopsida</taxon>
        <taxon>eudicotyledons</taxon>
        <taxon>Gunneridae</taxon>
        <taxon>Pentapetalae</taxon>
        <taxon>rosids</taxon>
        <taxon>fabids</taxon>
        <taxon>Malpighiales</taxon>
        <taxon>Euphorbiaceae</taxon>
        <taxon>Crotonoideae</taxon>
        <taxon>Manihoteae</taxon>
        <taxon>Manihot</taxon>
    </lineage>
</organism>
<dbReference type="EMBL" id="CM004403">
    <property type="protein sequence ID" value="OAY25585.1"/>
    <property type="molecule type" value="Genomic_DNA"/>
</dbReference>
<evidence type="ECO:0000313" key="1">
    <source>
        <dbReference type="EMBL" id="OAY25585.1"/>
    </source>
</evidence>
<accession>A0A2C9U7N0</accession>
<name>A0A2C9U7N0_MANES</name>
<proteinExistence type="predicted"/>
<dbReference type="AlphaFoldDB" id="A0A2C9U7N0"/>
<gene>
    <name evidence="1" type="ORF">MANES_17G106500</name>
</gene>